<reference evidence="2 3" key="1">
    <citation type="submission" date="2024-02" db="EMBL/GenBank/DDBJ databases">
        <title>Lysinimicrobium sediminis NBRC 112286.</title>
        <authorList>
            <person name="Ichikawa N."/>
            <person name="Katano-Makiyama Y."/>
            <person name="Hidaka K."/>
        </authorList>
    </citation>
    <scope>NUCLEOTIDE SEQUENCE [LARGE SCALE GENOMIC DNA]</scope>
    <source>
        <strain evidence="2 3">NBRC 112286</strain>
    </source>
</reference>
<sequence length="95" mass="10789">MPGAERPREGCGHDACRRVACHNAEVQSRFLKLSDVQEILNISSPQAYALVRSGDLPAIQVGGRGQWRIERTVLEEYIARQYAATREQVRERETH</sequence>
<proteinExistence type="predicted"/>
<gene>
    <name evidence="2" type="ORF">Lsed01_02165</name>
</gene>
<evidence type="ECO:0000313" key="2">
    <source>
        <dbReference type="EMBL" id="GAA5519712.1"/>
    </source>
</evidence>
<comment type="caution">
    <text evidence="2">The sequence shown here is derived from an EMBL/GenBank/DDBJ whole genome shotgun (WGS) entry which is preliminary data.</text>
</comment>
<organism evidence="2 3">
    <name type="scientific">Demequina sediminis</name>
    <dbReference type="NCBI Taxonomy" id="1930058"/>
    <lineage>
        <taxon>Bacteria</taxon>
        <taxon>Bacillati</taxon>
        <taxon>Actinomycetota</taxon>
        <taxon>Actinomycetes</taxon>
        <taxon>Micrococcales</taxon>
        <taxon>Demequinaceae</taxon>
        <taxon>Demequina</taxon>
    </lineage>
</organism>
<keyword evidence="3" id="KW-1185">Reference proteome</keyword>
<dbReference type="Proteomes" id="UP001426770">
    <property type="component" value="Unassembled WGS sequence"/>
</dbReference>
<evidence type="ECO:0000259" key="1">
    <source>
        <dbReference type="Pfam" id="PF12728"/>
    </source>
</evidence>
<protein>
    <recommendedName>
        <fullName evidence="1">Helix-turn-helix domain-containing protein</fullName>
    </recommendedName>
</protein>
<dbReference type="InterPro" id="IPR010093">
    <property type="entry name" value="SinI_DNA-bd"/>
</dbReference>
<accession>A0ABP9WIS1</accession>
<dbReference type="Pfam" id="PF12728">
    <property type="entry name" value="HTH_17"/>
    <property type="match status" value="1"/>
</dbReference>
<name>A0ABP9WIS1_9MICO</name>
<evidence type="ECO:0000313" key="3">
    <source>
        <dbReference type="Proteomes" id="UP001426770"/>
    </source>
</evidence>
<dbReference type="InterPro" id="IPR041657">
    <property type="entry name" value="HTH_17"/>
</dbReference>
<feature type="domain" description="Helix-turn-helix" evidence="1">
    <location>
        <begin position="30"/>
        <end position="81"/>
    </location>
</feature>
<dbReference type="EMBL" id="BAABRR010000012">
    <property type="protein sequence ID" value="GAA5519712.1"/>
    <property type="molecule type" value="Genomic_DNA"/>
</dbReference>
<dbReference type="NCBIfam" id="TIGR01764">
    <property type="entry name" value="excise"/>
    <property type="match status" value="1"/>
</dbReference>